<protein>
    <submittedName>
        <fullName evidence="2">DUF2188 domain-containing protein</fullName>
    </submittedName>
</protein>
<feature type="region of interest" description="Disordered" evidence="1">
    <location>
        <begin position="62"/>
        <end position="83"/>
    </location>
</feature>
<reference evidence="2" key="1">
    <citation type="submission" date="2021-04" db="EMBL/GenBank/DDBJ databases">
        <title>Pseudaminobacter soli sp. nov., isolated from paddy soil contaminated by heavy metals.</title>
        <authorList>
            <person name="Zhang K."/>
        </authorList>
    </citation>
    <scope>NUCLEOTIDE SEQUENCE</scope>
    <source>
        <strain evidence="2">19-2017</strain>
    </source>
</reference>
<dbReference type="RefSeq" id="WP_188255239.1">
    <property type="nucleotide sequence ID" value="NZ_JABVCF010000006.1"/>
</dbReference>
<sequence length="83" mass="8960">MAKVVYRVVEHNGGWAYKVGDVYSETFGSHAEALAAADAAASEQEVAGSTEDIEYQDAKGEWHEEVASGDDRPDAEVEDEGKQ</sequence>
<evidence type="ECO:0000256" key="1">
    <source>
        <dbReference type="SAM" id="MobiDB-lite"/>
    </source>
</evidence>
<accession>A0A942E242</accession>
<dbReference type="Proteomes" id="UP000680348">
    <property type="component" value="Unassembled WGS sequence"/>
</dbReference>
<evidence type="ECO:0000313" key="3">
    <source>
        <dbReference type="Proteomes" id="UP000680348"/>
    </source>
</evidence>
<dbReference type="Pfam" id="PF09954">
    <property type="entry name" value="DUF2188"/>
    <property type="match status" value="1"/>
</dbReference>
<dbReference type="EMBL" id="JAGWCR010000006">
    <property type="protein sequence ID" value="MBS3649600.1"/>
    <property type="molecule type" value="Genomic_DNA"/>
</dbReference>
<evidence type="ECO:0000313" key="2">
    <source>
        <dbReference type="EMBL" id="MBS3649600.1"/>
    </source>
</evidence>
<name>A0A942E242_9HYPH</name>
<dbReference type="AlphaFoldDB" id="A0A942E242"/>
<comment type="caution">
    <text evidence="2">The sequence shown here is derived from an EMBL/GenBank/DDBJ whole genome shotgun (WGS) entry which is preliminary data.</text>
</comment>
<keyword evidence="3" id="KW-1185">Reference proteome</keyword>
<proteinExistence type="predicted"/>
<gene>
    <name evidence="2" type="ORF">KEU06_13375</name>
</gene>
<organism evidence="2 3">
    <name type="scientific">Pseudaminobacter soli</name>
    <name type="common">ex Zhang et al. 2022</name>
    <dbReference type="NCBI Taxonomy" id="2831468"/>
    <lineage>
        <taxon>Bacteria</taxon>
        <taxon>Pseudomonadati</taxon>
        <taxon>Pseudomonadota</taxon>
        <taxon>Alphaproteobacteria</taxon>
        <taxon>Hyphomicrobiales</taxon>
        <taxon>Phyllobacteriaceae</taxon>
        <taxon>Pseudaminobacter</taxon>
    </lineage>
</organism>
<dbReference type="InterPro" id="IPR018691">
    <property type="entry name" value="DUF2188"/>
</dbReference>